<sequence>MTESIPLIGHIKGLVHLVRGEKDKFWESKEQATRTLVVLGAGALGVSTGGTAAPILAGVVAGLAYDGVITGVESARYGSFQPQGYVATGSDLAGDWRGGIFDTIALGVGDGWVGSEGGSARTTKVYRVEGESYIIARDGQVVWDSNRRLFPGGDGVGVDQDHLPTVTYSPARPEQMAVNLGLSGPGRPKGNMLFLNYGECVRADTFFAQRVLQYHEAVDLMKARGMEVLHDHHNMKIRSFTYGCIRVVFVDLPGHVLHALLHFGLASDLANRLASGSQNQPAKLTSMPLPLSQFNETAIESVHAGEAKCGRRLQTDVDHGRHFEYLAEFPDGSTHWYPSVLVAKDLINEFESISTAIISRGAGLARGAILAMYYHEGEKEFMRWKNLRDYTVRSAAGTVFRVAFNIAQGNQLAAQLFID</sequence>
<gene>
    <name evidence="1" type="ORF">BDV98DRAFT_607412</name>
</gene>
<accession>A0A5C3Q6U9</accession>
<reference evidence="1 2" key="1">
    <citation type="journal article" date="2019" name="Nat. Ecol. Evol.">
        <title>Megaphylogeny resolves global patterns of mushroom evolution.</title>
        <authorList>
            <person name="Varga T."/>
            <person name="Krizsan K."/>
            <person name="Foldi C."/>
            <person name="Dima B."/>
            <person name="Sanchez-Garcia M."/>
            <person name="Sanchez-Ramirez S."/>
            <person name="Szollosi G.J."/>
            <person name="Szarkandi J.G."/>
            <person name="Papp V."/>
            <person name="Albert L."/>
            <person name="Andreopoulos W."/>
            <person name="Angelini C."/>
            <person name="Antonin V."/>
            <person name="Barry K.W."/>
            <person name="Bougher N.L."/>
            <person name="Buchanan P."/>
            <person name="Buyck B."/>
            <person name="Bense V."/>
            <person name="Catcheside P."/>
            <person name="Chovatia M."/>
            <person name="Cooper J."/>
            <person name="Damon W."/>
            <person name="Desjardin D."/>
            <person name="Finy P."/>
            <person name="Geml J."/>
            <person name="Haridas S."/>
            <person name="Hughes K."/>
            <person name="Justo A."/>
            <person name="Karasinski D."/>
            <person name="Kautmanova I."/>
            <person name="Kiss B."/>
            <person name="Kocsube S."/>
            <person name="Kotiranta H."/>
            <person name="LaButti K.M."/>
            <person name="Lechner B.E."/>
            <person name="Liimatainen K."/>
            <person name="Lipzen A."/>
            <person name="Lukacs Z."/>
            <person name="Mihaltcheva S."/>
            <person name="Morgado L.N."/>
            <person name="Niskanen T."/>
            <person name="Noordeloos M.E."/>
            <person name="Ohm R.A."/>
            <person name="Ortiz-Santana B."/>
            <person name="Ovrebo C."/>
            <person name="Racz N."/>
            <person name="Riley R."/>
            <person name="Savchenko A."/>
            <person name="Shiryaev A."/>
            <person name="Soop K."/>
            <person name="Spirin V."/>
            <person name="Szebenyi C."/>
            <person name="Tomsovsky M."/>
            <person name="Tulloss R.E."/>
            <person name="Uehling J."/>
            <person name="Grigoriev I.V."/>
            <person name="Vagvolgyi C."/>
            <person name="Papp T."/>
            <person name="Martin F.M."/>
            <person name="Miettinen O."/>
            <person name="Hibbett D.S."/>
            <person name="Nagy L.G."/>
        </authorList>
    </citation>
    <scope>NUCLEOTIDE SEQUENCE [LARGE SCALE GENOMIC DNA]</scope>
    <source>
        <strain evidence="1 2">CBS 309.79</strain>
    </source>
</reference>
<name>A0A5C3Q6U9_9AGAR</name>
<proteinExistence type="predicted"/>
<dbReference type="OrthoDB" id="2799150at2759"/>
<protein>
    <submittedName>
        <fullName evidence="1">Uncharacterized protein</fullName>
    </submittedName>
</protein>
<organism evidence="1 2">
    <name type="scientific">Pterulicium gracile</name>
    <dbReference type="NCBI Taxonomy" id="1884261"/>
    <lineage>
        <taxon>Eukaryota</taxon>
        <taxon>Fungi</taxon>
        <taxon>Dikarya</taxon>
        <taxon>Basidiomycota</taxon>
        <taxon>Agaricomycotina</taxon>
        <taxon>Agaricomycetes</taxon>
        <taxon>Agaricomycetidae</taxon>
        <taxon>Agaricales</taxon>
        <taxon>Pleurotineae</taxon>
        <taxon>Pterulaceae</taxon>
        <taxon>Pterulicium</taxon>
    </lineage>
</organism>
<keyword evidence="2" id="KW-1185">Reference proteome</keyword>
<dbReference type="PANTHER" id="PTHR34494:SF1">
    <property type="entry name" value="PROTEIN CBG25024"/>
    <property type="match status" value="1"/>
</dbReference>
<dbReference type="EMBL" id="ML178845">
    <property type="protein sequence ID" value="TFK97722.1"/>
    <property type="molecule type" value="Genomic_DNA"/>
</dbReference>
<evidence type="ECO:0000313" key="1">
    <source>
        <dbReference type="EMBL" id="TFK97722.1"/>
    </source>
</evidence>
<evidence type="ECO:0000313" key="2">
    <source>
        <dbReference type="Proteomes" id="UP000305067"/>
    </source>
</evidence>
<dbReference type="PANTHER" id="PTHR34494">
    <property type="entry name" value="PROTEIN CBG25024"/>
    <property type="match status" value="1"/>
</dbReference>
<dbReference type="Gene3D" id="2.60.270.20">
    <property type="entry name" value="Cytolysin/lectin"/>
    <property type="match status" value="1"/>
</dbReference>
<dbReference type="Proteomes" id="UP000305067">
    <property type="component" value="Unassembled WGS sequence"/>
</dbReference>
<dbReference type="AlphaFoldDB" id="A0A5C3Q6U9"/>
<dbReference type="InterPro" id="IPR015926">
    <property type="entry name" value="Cytolysin/lectin"/>
</dbReference>